<evidence type="ECO:0000313" key="4">
    <source>
        <dbReference type="EMBL" id="KEQ44074.1"/>
    </source>
</evidence>
<evidence type="ECO:0000256" key="2">
    <source>
        <dbReference type="SAM" id="Phobius"/>
    </source>
</evidence>
<dbReference type="Proteomes" id="UP000028022">
    <property type="component" value="Unassembled WGS sequence"/>
</dbReference>
<sequence length="225" mass="26024">MKKMKEMKFHLATGLLILTYYLIFNVTSGLDFMVALSDNMYYVFQVLLVLILGTIATIAFVKSEHWKECGRFQFRWSYLGVFLLSFFLLFVWANLTTYIFPRTQNGSVVVEVATSLTGTSYFVTRILYTSIIAPVSEEVVCRGFLMTSLSKVKRYYLDVLVSAAIFGAMHVLQYGWITTDFIKYFGMGLIFCMMFRYTRSIYWAIALHASWNSFLLIVTLLVFGY</sequence>
<dbReference type="Proteomes" id="UP000070065">
    <property type="component" value="Unassembled WGS sequence"/>
</dbReference>
<keyword evidence="2" id="KW-0472">Membrane</keyword>
<feature type="transmembrane region" description="Helical" evidence="2">
    <location>
        <begin position="39"/>
        <end position="61"/>
    </location>
</feature>
<dbReference type="GO" id="GO:0004175">
    <property type="term" value="F:endopeptidase activity"/>
    <property type="evidence" value="ECO:0007669"/>
    <property type="project" value="UniProtKB-ARBA"/>
</dbReference>
<dbReference type="PATRIC" id="fig|28037.231.peg.1253"/>
<keyword evidence="2" id="KW-1133">Transmembrane helix</keyword>
<dbReference type="EMBL" id="JPFZ01000013">
    <property type="protein sequence ID" value="KEQ44074.1"/>
    <property type="molecule type" value="Genomic_DNA"/>
</dbReference>
<evidence type="ECO:0000256" key="1">
    <source>
        <dbReference type="ARBA" id="ARBA00009067"/>
    </source>
</evidence>
<feature type="transmembrane region" description="Helical" evidence="2">
    <location>
        <begin position="205"/>
        <end position="224"/>
    </location>
</feature>
<feature type="transmembrane region" description="Helical" evidence="2">
    <location>
        <begin position="155"/>
        <end position="175"/>
    </location>
</feature>
<keyword evidence="2" id="KW-0812">Transmembrane</keyword>
<gene>
    <name evidence="5" type="ORF">HMPREF3228_01263</name>
    <name evidence="4" type="ORF">SK608_1904</name>
</gene>
<dbReference type="AlphaFoldDB" id="A0A081QMA1"/>
<dbReference type="RefSeq" id="WP_023945162.1">
    <property type="nucleotide sequence ID" value="NZ_KQ957881.1"/>
</dbReference>
<reference evidence="4 6" key="1">
    <citation type="submission" date="2014-05" db="EMBL/GenBank/DDBJ databases">
        <authorList>
            <person name="Daugherty S.C."/>
            <person name="Tallon L.J."/>
            <person name="Sadzewicz L."/>
            <person name="Kilian M."/>
            <person name="Tettelin H."/>
        </authorList>
    </citation>
    <scope>NUCLEOTIDE SEQUENCE [LARGE SCALE GENOMIC DNA]</scope>
    <source>
        <strain evidence="4 6">SK608</strain>
    </source>
</reference>
<feature type="domain" description="CAAX prenyl protease 2/Lysostaphin resistance protein A-like" evidence="3">
    <location>
        <begin position="122"/>
        <end position="213"/>
    </location>
</feature>
<reference evidence="5 7" key="2">
    <citation type="submission" date="2016-01" db="EMBL/GenBank/DDBJ databases">
        <authorList>
            <person name="Oliw E.H."/>
        </authorList>
    </citation>
    <scope>NUCLEOTIDE SEQUENCE [LARGE SCALE GENOMIC DNA]</scope>
    <source>
        <strain evidence="5 7">CMW7705B</strain>
    </source>
</reference>
<dbReference type="PANTHER" id="PTHR43592">
    <property type="entry name" value="CAAX AMINO TERMINAL PROTEASE"/>
    <property type="match status" value="1"/>
</dbReference>
<dbReference type="PANTHER" id="PTHR43592:SF15">
    <property type="entry name" value="CAAX AMINO TERMINAL PROTEASE FAMILY PROTEIN"/>
    <property type="match status" value="1"/>
</dbReference>
<evidence type="ECO:0000313" key="7">
    <source>
        <dbReference type="Proteomes" id="UP000070065"/>
    </source>
</evidence>
<accession>A0A081QMA1</accession>
<protein>
    <submittedName>
        <fullName evidence="5">CAAX amino terminal protease family protein</fullName>
    </submittedName>
    <submittedName>
        <fullName evidence="4">CAAX amino terminal protease self-immunity family protein</fullName>
    </submittedName>
</protein>
<comment type="similarity">
    <text evidence="1">Belongs to the UPF0177 family.</text>
</comment>
<evidence type="ECO:0000313" key="5">
    <source>
        <dbReference type="EMBL" id="KXA60041.1"/>
    </source>
</evidence>
<proteinExistence type="inferred from homology"/>
<keyword evidence="4" id="KW-0378">Hydrolase</keyword>
<dbReference type="GO" id="GO:0006508">
    <property type="term" value="P:proteolysis"/>
    <property type="evidence" value="ECO:0007669"/>
    <property type="project" value="UniProtKB-KW"/>
</dbReference>
<dbReference type="InterPro" id="IPR003675">
    <property type="entry name" value="Rce1/LyrA-like_dom"/>
</dbReference>
<dbReference type="EMBL" id="LRQR01000076">
    <property type="protein sequence ID" value="KXA60041.1"/>
    <property type="molecule type" value="Genomic_DNA"/>
</dbReference>
<comment type="caution">
    <text evidence="4">The sequence shown here is derived from an EMBL/GenBank/DDBJ whole genome shotgun (WGS) entry which is preliminary data.</text>
</comment>
<dbReference type="Pfam" id="PF02517">
    <property type="entry name" value="Rce1-like"/>
    <property type="match status" value="1"/>
</dbReference>
<evidence type="ECO:0000313" key="6">
    <source>
        <dbReference type="Proteomes" id="UP000028022"/>
    </source>
</evidence>
<keyword evidence="4" id="KW-0645">Protease</keyword>
<name>A0A081QMA1_STRMT</name>
<organism evidence="4 6">
    <name type="scientific">Streptococcus mitis</name>
    <dbReference type="NCBI Taxonomy" id="28037"/>
    <lineage>
        <taxon>Bacteria</taxon>
        <taxon>Bacillati</taxon>
        <taxon>Bacillota</taxon>
        <taxon>Bacilli</taxon>
        <taxon>Lactobacillales</taxon>
        <taxon>Streptococcaceae</taxon>
        <taxon>Streptococcus</taxon>
        <taxon>Streptococcus mitis group</taxon>
    </lineage>
</organism>
<evidence type="ECO:0000259" key="3">
    <source>
        <dbReference type="Pfam" id="PF02517"/>
    </source>
</evidence>
<dbReference type="GO" id="GO:0080120">
    <property type="term" value="P:CAAX-box protein maturation"/>
    <property type="evidence" value="ECO:0007669"/>
    <property type="project" value="UniProtKB-ARBA"/>
</dbReference>
<feature type="transmembrane region" description="Helical" evidence="2">
    <location>
        <begin position="81"/>
        <end position="100"/>
    </location>
</feature>